<evidence type="ECO:0000313" key="3">
    <source>
        <dbReference type="Proteomes" id="UP001200145"/>
    </source>
</evidence>
<accession>A0ABS9BLS2</accession>
<proteinExistence type="predicted"/>
<dbReference type="RefSeq" id="WP_234868020.1">
    <property type="nucleotide sequence ID" value="NZ_JAKEVY010000005.1"/>
</dbReference>
<sequence length="222" mass="25597">MRLLNSGERAFCNQLAGYKTPHFYFGELVDRRLKNAAVRVDTTNRKVSLLLPAGSKEESERLRFEAIAELLVMISVLELLEKDGYVLLFRVSGRTGELYEFGRKDLEPGNIEEVPIIDDRTLTLLCKYSRKDIIPTDEFRRFCSRGFIARDEQRFQRQIHFTVGALAVSTLLLVLNMAFTFWPKMTGESKKTLIKLDSMITDIHEIRSTLFLPKKTDSLKVK</sequence>
<name>A0ABS9BLS2_9BACT</name>
<keyword evidence="1" id="KW-1133">Transmembrane helix</keyword>
<keyword evidence="1" id="KW-0472">Membrane</keyword>
<comment type="caution">
    <text evidence="2">The sequence shown here is derived from an EMBL/GenBank/DDBJ whole genome shotgun (WGS) entry which is preliminary data.</text>
</comment>
<keyword evidence="3" id="KW-1185">Reference proteome</keyword>
<evidence type="ECO:0000256" key="1">
    <source>
        <dbReference type="SAM" id="Phobius"/>
    </source>
</evidence>
<gene>
    <name evidence="2" type="ORF">L0U88_18645</name>
</gene>
<reference evidence="2 3" key="1">
    <citation type="submission" date="2022-01" db="EMBL/GenBank/DDBJ databases">
        <title>Flavihumibacter sp. nov., isolated from sediment of a river.</title>
        <authorList>
            <person name="Liu H."/>
        </authorList>
    </citation>
    <scope>NUCLEOTIDE SEQUENCE [LARGE SCALE GENOMIC DNA]</scope>
    <source>
        <strain evidence="2 3">RY-1</strain>
    </source>
</reference>
<protein>
    <submittedName>
        <fullName evidence="2">Uncharacterized protein</fullName>
    </submittedName>
</protein>
<dbReference type="EMBL" id="JAKEVY010000005">
    <property type="protein sequence ID" value="MCF1716667.1"/>
    <property type="molecule type" value="Genomic_DNA"/>
</dbReference>
<feature type="transmembrane region" description="Helical" evidence="1">
    <location>
        <begin position="159"/>
        <end position="182"/>
    </location>
</feature>
<keyword evidence="1" id="KW-0812">Transmembrane</keyword>
<organism evidence="2 3">
    <name type="scientific">Flavihumibacter fluminis</name>
    <dbReference type="NCBI Taxonomy" id="2909236"/>
    <lineage>
        <taxon>Bacteria</taxon>
        <taxon>Pseudomonadati</taxon>
        <taxon>Bacteroidota</taxon>
        <taxon>Chitinophagia</taxon>
        <taxon>Chitinophagales</taxon>
        <taxon>Chitinophagaceae</taxon>
        <taxon>Flavihumibacter</taxon>
    </lineage>
</organism>
<dbReference type="Proteomes" id="UP001200145">
    <property type="component" value="Unassembled WGS sequence"/>
</dbReference>
<evidence type="ECO:0000313" key="2">
    <source>
        <dbReference type="EMBL" id="MCF1716667.1"/>
    </source>
</evidence>